<keyword evidence="1" id="KW-0812">Transmembrane</keyword>
<feature type="transmembrane region" description="Helical" evidence="1">
    <location>
        <begin position="95"/>
        <end position="123"/>
    </location>
</feature>
<evidence type="ECO:0000256" key="1">
    <source>
        <dbReference type="SAM" id="Phobius"/>
    </source>
</evidence>
<protein>
    <submittedName>
        <fullName evidence="2">Uncharacterized protein</fullName>
    </submittedName>
</protein>
<feature type="transmembrane region" description="Helical" evidence="1">
    <location>
        <begin position="21"/>
        <end position="42"/>
    </location>
</feature>
<evidence type="ECO:0000313" key="2">
    <source>
        <dbReference type="EMBL" id="KXZ71157.1"/>
    </source>
</evidence>
<gene>
    <name evidence="2" type="ORF">AVENLUH5627_01201</name>
</gene>
<name>A0A150HVR0_9GAMM</name>
<sequence length="135" mass="16149">MNKTIIQNTSNLFTLWQHKKRFALIAFLLFHIIFLGFCLREYLTNPPERYYPISSNIGHFVYYPDFSLNWLIIVFLSVFFLLCPTQIFNKISFCFYSIAFIYFMGFFLFFIGSFFGISFFTFYSLLSIPSQKEIC</sequence>
<organism evidence="2 3">
    <name type="scientific">Acinetobacter venetianus</name>
    <dbReference type="NCBI Taxonomy" id="52133"/>
    <lineage>
        <taxon>Bacteria</taxon>
        <taxon>Pseudomonadati</taxon>
        <taxon>Pseudomonadota</taxon>
        <taxon>Gammaproteobacteria</taxon>
        <taxon>Moraxellales</taxon>
        <taxon>Moraxellaceae</taxon>
        <taxon>Acinetobacter</taxon>
    </lineage>
</organism>
<dbReference type="Proteomes" id="UP000075680">
    <property type="component" value="Unassembled WGS sequence"/>
</dbReference>
<dbReference type="RefSeq" id="WP_155722703.1">
    <property type="nucleotide sequence ID" value="NZ_JRUE01000111.1"/>
</dbReference>
<accession>A0A150HVR0</accession>
<dbReference type="EMBL" id="JRUE01000111">
    <property type="protein sequence ID" value="KXZ71157.1"/>
    <property type="molecule type" value="Genomic_DNA"/>
</dbReference>
<feature type="transmembrane region" description="Helical" evidence="1">
    <location>
        <begin position="62"/>
        <end position="83"/>
    </location>
</feature>
<comment type="caution">
    <text evidence="2">The sequence shown here is derived from an EMBL/GenBank/DDBJ whole genome shotgun (WGS) entry which is preliminary data.</text>
</comment>
<proteinExistence type="predicted"/>
<keyword evidence="1" id="KW-1133">Transmembrane helix</keyword>
<reference evidence="2 3" key="1">
    <citation type="journal article" date="2016" name="Sci. Rep.">
        <title>Genomic and phenotypic characterization of the species Acinetobacter venetianus.</title>
        <authorList>
            <person name="Fondi M."/>
            <person name="Maida I."/>
            <person name="Perrin E."/>
            <person name="Orlandini V."/>
            <person name="La Torre L."/>
            <person name="Bosi E."/>
            <person name="Negroni A."/>
            <person name="Zanaroli G."/>
            <person name="Fava F."/>
            <person name="Decorosi F."/>
            <person name="Giovannetti L."/>
            <person name="Viti C."/>
            <person name="Vaneechoutte M."/>
            <person name="Dijkshoorn L."/>
            <person name="Fani R."/>
        </authorList>
    </citation>
    <scope>NUCLEOTIDE SEQUENCE [LARGE SCALE GENOMIC DNA]</scope>
    <source>
        <strain evidence="2 3">LUH5627</strain>
    </source>
</reference>
<evidence type="ECO:0000313" key="3">
    <source>
        <dbReference type="Proteomes" id="UP000075680"/>
    </source>
</evidence>
<dbReference type="AlphaFoldDB" id="A0A150HVR0"/>
<dbReference type="PATRIC" id="fig|52133.18.peg.1248"/>
<keyword evidence="1" id="KW-0472">Membrane</keyword>